<evidence type="ECO:0000256" key="2">
    <source>
        <dbReference type="ARBA" id="ARBA00022801"/>
    </source>
</evidence>
<evidence type="ECO:0000313" key="4">
    <source>
        <dbReference type="EMBL" id="ETV72466.1"/>
    </source>
</evidence>
<dbReference type="Pfam" id="PF00328">
    <property type="entry name" value="His_Phos_2"/>
    <property type="match status" value="1"/>
</dbReference>
<dbReference type="SUPFAM" id="SSF53254">
    <property type="entry name" value="Phosphoglycerate mutase-like"/>
    <property type="match status" value="1"/>
</dbReference>
<dbReference type="CDD" id="cd07061">
    <property type="entry name" value="HP_HAP_like"/>
    <property type="match status" value="1"/>
</dbReference>
<dbReference type="STRING" id="112090.W4FZM5"/>
<dbReference type="AlphaFoldDB" id="W4FZM5"/>
<dbReference type="EMBL" id="KI913154">
    <property type="protein sequence ID" value="ETV72466.1"/>
    <property type="molecule type" value="Genomic_DNA"/>
</dbReference>
<dbReference type="InterPro" id="IPR000560">
    <property type="entry name" value="His_Pase_clade-2"/>
</dbReference>
<keyword evidence="3" id="KW-0472">Membrane</keyword>
<reference evidence="4" key="1">
    <citation type="submission" date="2013-12" db="EMBL/GenBank/DDBJ databases">
        <title>The Genome Sequence of Aphanomyces astaci APO3.</title>
        <authorList>
            <consortium name="The Broad Institute Genomics Platform"/>
            <person name="Russ C."/>
            <person name="Tyler B."/>
            <person name="van West P."/>
            <person name="Dieguez-Uribeondo J."/>
            <person name="Young S.K."/>
            <person name="Zeng Q."/>
            <person name="Gargeya S."/>
            <person name="Fitzgerald M."/>
            <person name="Abouelleil A."/>
            <person name="Alvarado L."/>
            <person name="Chapman S.B."/>
            <person name="Gainer-Dewar J."/>
            <person name="Goldberg J."/>
            <person name="Griggs A."/>
            <person name="Gujja S."/>
            <person name="Hansen M."/>
            <person name="Howarth C."/>
            <person name="Imamovic A."/>
            <person name="Ireland A."/>
            <person name="Larimer J."/>
            <person name="McCowan C."/>
            <person name="Murphy C."/>
            <person name="Pearson M."/>
            <person name="Poon T.W."/>
            <person name="Priest M."/>
            <person name="Roberts A."/>
            <person name="Saif S."/>
            <person name="Shea T."/>
            <person name="Sykes S."/>
            <person name="Wortman J."/>
            <person name="Nusbaum C."/>
            <person name="Birren B."/>
        </authorList>
    </citation>
    <scope>NUCLEOTIDE SEQUENCE [LARGE SCALE GENOMIC DNA]</scope>
    <source>
        <strain evidence="4">APO3</strain>
    </source>
</reference>
<protein>
    <recommendedName>
        <fullName evidence="5">Acid phosphatase</fullName>
    </recommendedName>
</protein>
<gene>
    <name evidence="4" type="ORF">H257_12584</name>
</gene>
<dbReference type="InterPro" id="IPR029033">
    <property type="entry name" value="His_PPase_superfam"/>
</dbReference>
<keyword evidence="3" id="KW-1133">Transmembrane helix</keyword>
<dbReference type="OrthoDB" id="10257284at2759"/>
<dbReference type="PANTHER" id="PTHR11567">
    <property type="entry name" value="ACID PHOSPHATASE-RELATED"/>
    <property type="match status" value="1"/>
</dbReference>
<dbReference type="GeneID" id="20814580"/>
<dbReference type="VEuPathDB" id="FungiDB:H257_12584"/>
<accession>W4FZM5</accession>
<comment type="similarity">
    <text evidence="1">Belongs to the histidine acid phosphatase family.</text>
</comment>
<evidence type="ECO:0008006" key="5">
    <source>
        <dbReference type="Google" id="ProtNLM"/>
    </source>
</evidence>
<sequence length="567" mass="62765">MQVIKSLAPCQHKMECKEVKIVRARRGHLLHMKAWAVYLCLTAGHRVAATEAFADYAYCSKHVEQNVIAPLDNPDQYTLQQVQIVMRHGARTLAARSSCWTGYNVTWSCNAKMRVSPQLDGDSNPHHVYEMRYMEGETELKGNCHVGQLLDEGYAQEFQNGRTFRTAYIDAGALFPASNPADLSNPDDIFLSSTDMHRTVMSGQLVVDAMFPPPSSSAVVPWHVGDIALSSYVPNPTACPKLVEIKAQFEASPGYVAWMANQSAVVDLTRATFQSYDARMLFDCLVTSRCSQPQSLPHLLSSSHYDQIVTYERDKRMKIYVDSDAVYAKASIAKVMLAIRNRMLLRVRGGANTSRFALYSGHDDTVMPLLAALGGSQWLQDWPPYAAYLSFELYENNSGSHFVRFVYQGQPLTVPGCQGPTLTIASLHHITRLNCLVADDKLCPLDVFTNMTAFATDKAICAASLKVAVKPVQSESFDVGNDEDVDTQVSFKALVLFVFVGLLLGVVFGLIMAQTLAKNGQPKHTSIDKGPAKSTFVTIQSPGNQRDDDCQNEDDTLLLCQSPKHKR</sequence>
<dbReference type="Gene3D" id="3.40.50.1240">
    <property type="entry name" value="Phosphoglycerate mutase-like"/>
    <property type="match status" value="1"/>
</dbReference>
<keyword evidence="2" id="KW-0378">Hydrolase</keyword>
<dbReference type="GO" id="GO:0016791">
    <property type="term" value="F:phosphatase activity"/>
    <property type="evidence" value="ECO:0007669"/>
    <property type="project" value="TreeGrafter"/>
</dbReference>
<feature type="transmembrane region" description="Helical" evidence="3">
    <location>
        <begin position="493"/>
        <end position="513"/>
    </location>
</feature>
<evidence type="ECO:0000256" key="1">
    <source>
        <dbReference type="ARBA" id="ARBA00005375"/>
    </source>
</evidence>
<organism evidence="4">
    <name type="scientific">Aphanomyces astaci</name>
    <name type="common">Crayfish plague agent</name>
    <dbReference type="NCBI Taxonomy" id="112090"/>
    <lineage>
        <taxon>Eukaryota</taxon>
        <taxon>Sar</taxon>
        <taxon>Stramenopiles</taxon>
        <taxon>Oomycota</taxon>
        <taxon>Saprolegniomycetes</taxon>
        <taxon>Saprolegniales</taxon>
        <taxon>Verrucalvaceae</taxon>
        <taxon>Aphanomyces</taxon>
    </lineage>
</organism>
<dbReference type="RefSeq" id="XP_009838148.1">
    <property type="nucleotide sequence ID" value="XM_009839846.1"/>
</dbReference>
<evidence type="ECO:0000256" key="3">
    <source>
        <dbReference type="SAM" id="Phobius"/>
    </source>
</evidence>
<name>W4FZM5_APHAT</name>
<proteinExistence type="inferred from homology"/>
<dbReference type="PANTHER" id="PTHR11567:SF110">
    <property type="entry name" value="2-PHOSPHOXYLOSE PHOSPHATASE 1"/>
    <property type="match status" value="1"/>
</dbReference>
<dbReference type="InterPro" id="IPR050645">
    <property type="entry name" value="Histidine_acid_phosphatase"/>
</dbReference>
<keyword evidence="3" id="KW-0812">Transmembrane</keyword>